<evidence type="ECO:0000256" key="2">
    <source>
        <dbReference type="ARBA" id="ARBA00022475"/>
    </source>
</evidence>
<keyword evidence="12" id="KW-1185">Reference proteome</keyword>
<dbReference type="SUPFAM" id="SSF48452">
    <property type="entry name" value="TPR-like"/>
    <property type="match status" value="1"/>
</dbReference>
<keyword evidence="6" id="KW-0143">Chaperone</keyword>
<feature type="transmembrane region" description="Helical" evidence="9">
    <location>
        <begin position="20"/>
        <end position="41"/>
    </location>
</feature>
<dbReference type="Gene3D" id="1.25.40.10">
    <property type="entry name" value="Tetratricopeptide repeat domain"/>
    <property type="match status" value="1"/>
</dbReference>
<keyword evidence="5 9" id="KW-0472">Membrane</keyword>
<reference evidence="11 12" key="1">
    <citation type="submission" date="2018-06" db="EMBL/GenBank/DDBJ databases">
        <title>Genomic Encyclopedia of Archaeal and Bacterial Type Strains, Phase II (KMG-II): from individual species to whole genera.</title>
        <authorList>
            <person name="Goeker M."/>
        </authorList>
    </citation>
    <scope>NUCLEOTIDE SEQUENCE [LARGE SCALE GENOMIC DNA]</scope>
    <source>
        <strain evidence="11 12">CFPB 3232</strain>
    </source>
</reference>
<evidence type="ECO:0000256" key="8">
    <source>
        <dbReference type="ARBA" id="ARBA00024235"/>
    </source>
</evidence>
<feature type="domain" description="Ancillary SecYEG translocon subunit/Cell division coordinator CpoB TPR" evidence="10">
    <location>
        <begin position="17"/>
        <end position="210"/>
    </location>
</feature>
<evidence type="ECO:0000256" key="9">
    <source>
        <dbReference type="SAM" id="Phobius"/>
    </source>
</evidence>
<dbReference type="OrthoDB" id="8521102at2"/>
<dbReference type="RefSeq" id="WP_111880458.1">
    <property type="nucleotide sequence ID" value="NZ_CBCSGC010000027.1"/>
</dbReference>
<dbReference type="GO" id="GO:0044877">
    <property type="term" value="F:protein-containing complex binding"/>
    <property type="evidence" value="ECO:0007669"/>
    <property type="project" value="InterPro"/>
</dbReference>
<sequence>MAKHLDLEEQEQIDQLKHFWNAWGTLISGVLVVIFGGIAAWNGYQYWQNRQAGQAAALADAVQSAVQAGDAARASQAFDDLKSRYGGTTQAAQAGLTTAKAMIDGGNVDGAKPVLEWLAQNASDDGYKALAKLRLASVLVDQKSYDDAMVHLSGKFPPQFDAVVADRKGDVLVLQGKKSDAVAEYQKAYKGLEEGAEYRRLIDVKLGSLGVQLQANAVAAEGAGK</sequence>
<dbReference type="InterPro" id="IPR018704">
    <property type="entry name" value="SecYEG/CpoB_TPR"/>
</dbReference>
<evidence type="ECO:0000313" key="11">
    <source>
        <dbReference type="EMBL" id="RAR76547.1"/>
    </source>
</evidence>
<accession>A0A328Z164</accession>
<proteinExistence type="inferred from homology"/>
<keyword evidence="4 9" id="KW-1133">Transmembrane helix</keyword>
<gene>
    <name evidence="11" type="ORF">AX018_104623</name>
</gene>
<evidence type="ECO:0000259" key="10">
    <source>
        <dbReference type="Pfam" id="PF09976"/>
    </source>
</evidence>
<dbReference type="Pfam" id="PF09976">
    <property type="entry name" value="TPR_21"/>
    <property type="match status" value="1"/>
</dbReference>
<organism evidence="11 12">
    <name type="scientific">Paracidovorax anthurii</name>
    <dbReference type="NCBI Taxonomy" id="78229"/>
    <lineage>
        <taxon>Bacteria</taxon>
        <taxon>Pseudomonadati</taxon>
        <taxon>Pseudomonadota</taxon>
        <taxon>Betaproteobacteria</taxon>
        <taxon>Burkholderiales</taxon>
        <taxon>Comamonadaceae</taxon>
        <taxon>Paracidovorax</taxon>
    </lineage>
</organism>
<name>A0A328Z164_9BURK</name>
<dbReference type="Proteomes" id="UP000248856">
    <property type="component" value="Unassembled WGS sequence"/>
</dbReference>
<evidence type="ECO:0000256" key="3">
    <source>
        <dbReference type="ARBA" id="ARBA00022692"/>
    </source>
</evidence>
<evidence type="ECO:0000256" key="4">
    <source>
        <dbReference type="ARBA" id="ARBA00022989"/>
    </source>
</evidence>
<evidence type="ECO:0000256" key="5">
    <source>
        <dbReference type="ARBA" id="ARBA00023136"/>
    </source>
</evidence>
<comment type="caution">
    <text evidence="11">The sequence shown here is derived from an EMBL/GenBank/DDBJ whole genome shotgun (WGS) entry which is preliminary data.</text>
</comment>
<dbReference type="InterPro" id="IPR011990">
    <property type="entry name" value="TPR-like_helical_dom_sf"/>
</dbReference>
<comment type="similarity">
    <text evidence="7">Belongs to the YfgM family.</text>
</comment>
<dbReference type="PANTHER" id="PTHR38035">
    <property type="entry name" value="UPF0070 PROTEIN YFGM"/>
    <property type="match status" value="1"/>
</dbReference>
<protein>
    <recommendedName>
        <fullName evidence="8">Ancillary SecYEG translocon subunit</fullName>
    </recommendedName>
</protein>
<comment type="subcellular location">
    <subcellularLocation>
        <location evidence="1">Cell membrane</location>
        <topology evidence="1">Single-pass type II membrane protein</topology>
    </subcellularLocation>
</comment>
<dbReference type="PANTHER" id="PTHR38035:SF1">
    <property type="entry name" value="ANCILLARY SECYEG TRANSLOCON SUBUNIT"/>
    <property type="match status" value="1"/>
</dbReference>
<evidence type="ECO:0000256" key="7">
    <source>
        <dbReference type="ARBA" id="ARBA00024197"/>
    </source>
</evidence>
<keyword evidence="3 9" id="KW-0812">Transmembrane</keyword>
<dbReference type="AlphaFoldDB" id="A0A328Z164"/>
<evidence type="ECO:0000256" key="1">
    <source>
        <dbReference type="ARBA" id="ARBA00004401"/>
    </source>
</evidence>
<dbReference type="GO" id="GO:0005886">
    <property type="term" value="C:plasma membrane"/>
    <property type="evidence" value="ECO:0007669"/>
    <property type="project" value="UniProtKB-SubCell"/>
</dbReference>
<dbReference type="EMBL" id="QLTA01000046">
    <property type="protein sequence ID" value="RAR76547.1"/>
    <property type="molecule type" value="Genomic_DNA"/>
</dbReference>
<dbReference type="PIRSF" id="PIRSF006170">
    <property type="entry name" value="YfgM"/>
    <property type="match status" value="1"/>
</dbReference>
<keyword evidence="2" id="KW-1003">Cell membrane</keyword>
<evidence type="ECO:0000313" key="12">
    <source>
        <dbReference type="Proteomes" id="UP000248856"/>
    </source>
</evidence>
<evidence type="ECO:0000256" key="6">
    <source>
        <dbReference type="ARBA" id="ARBA00023186"/>
    </source>
</evidence>
<dbReference type="InterPro" id="IPR026039">
    <property type="entry name" value="YfgM"/>
</dbReference>